<dbReference type="Gene3D" id="3.40.33.10">
    <property type="entry name" value="CAP"/>
    <property type="match status" value="1"/>
</dbReference>
<reference evidence="2" key="1">
    <citation type="submission" date="2020-06" db="EMBL/GenBank/DDBJ databases">
        <authorList>
            <consortium name="Wellcome Sanger Institute Data Sharing"/>
        </authorList>
    </citation>
    <scope>NUCLEOTIDE SEQUENCE [LARGE SCALE GENOMIC DNA]</scope>
</reference>
<feature type="domain" description="SCP" evidence="1">
    <location>
        <begin position="5"/>
        <end position="137"/>
    </location>
</feature>
<proteinExistence type="predicted"/>
<gene>
    <name evidence="2" type="primary">LOC114469963</name>
</gene>
<dbReference type="InterPro" id="IPR034113">
    <property type="entry name" value="SCP_GAPR1-like"/>
</dbReference>
<dbReference type="PRINTS" id="PR00837">
    <property type="entry name" value="V5TPXLIKE"/>
</dbReference>
<reference evidence="2" key="2">
    <citation type="submission" date="2025-08" db="UniProtKB">
        <authorList>
            <consortium name="Ensembl"/>
        </authorList>
    </citation>
    <scope>IDENTIFICATION</scope>
</reference>
<dbReference type="Ensembl" id="ENSGWIT00000003310.1">
    <property type="protein sequence ID" value="ENSGWIP00000003054.1"/>
    <property type="gene ID" value="ENSGWIG00000001711.1"/>
</dbReference>
<dbReference type="FunFam" id="3.40.33.10:FF:000002">
    <property type="entry name" value="Golgi-associated plant pathogenesis-related protein 1"/>
    <property type="match status" value="1"/>
</dbReference>
<organism evidence="2 3">
    <name type="scientific">Gouania willdenowi</name>
    <name type="common">Blunt-snouted clingfish</name>
    <name type="synonym">Lepadogaster willdenowi</name>
    <dbReference type="NCBI Taxonomy" id="441366"/>
    <lineage>
        <taxon>Eukaryota</taxon>
        <taxon>Metazoa</taxon>
        <taxon>Chordata</taxon>
        <taxon>Craniata</taxon>
        <taxon>Vertebrata</taxon>
        <taxon>Euteleostomi</taxon>
        <taxon>Actinopterygii</taxon>
        <taxon>Neopterygii</taxon>
        <taxon>Teleostei</taxon>
        <taxon>Neoteleostei</taxon>
        <taxon>Acanthomorphata</taxon>
        <taxon>Ovalentaria</taxon>
        <taxon>Blenniimorphae</taxon>
        <taxon>Blenniiformes</taxon>
        <taxon>Gobiesocoidei</taxon>
        <taxon>Gobiesocidae</taxon>
        <taxon>Gobiesocinae</taxon>
        <taxon>Gouania</taxon>
    </lineage>
</organism>
<dbReference type="RefSeq" id="XP_028313707.1">
    <property type="nucleotide sequence ID" value="XM_028457906.1"/>
</dbReference>
<evidence type="ECO:0000259" key="1">
    <source>
        <dbReference type="SMART" id="SM00198"/>
    </source>
</evidence>
<dbReference type="PROSITE" id="PS01009">
    <property type="entry name" value="CRISP_1"/>
    <property type="match status" value="1"/>
</dbReference>
<dbReference type="InterPro" id="IPR035940">
    <property type="entry name" value="CAP_sf"/>
</dbReference>
<keyword evidence="3" id="KW-1185">Reference proteome</keyword>
<dbReference type="InterPro" id="IPR018244">
    <property type="entry name" value="Allrgn_V5/Tpx1_CS"/>
</dbReference>
<dbReference type="InterPro" id="IPR014044">
    <property type="entry name" value="CAP_dom"/>
</dbReference>
<evidence type="ECO:0000313" key="2">
    <source>
        <dbReference type="Ensembl" id="ENSGWIP00000003054.1"/>
    </source>
</evidence>
<dbReference type="SUPFAM" id="SSF55797">
    <property type="entry name" value="PR-1-like"/>
    <property type="match status" value="1"/>
</dbReference>
<dbReference type="GO" id="GO:0005576">
    <property type="term" value="C:extracellular region"/>
    <property type="evidence" value="ECO:0007669"/>
    <property type="project" value="InterPro"/>
</dbReference>
<sequence length="149" mass="16442">MTDESFQKEFLDSHNAYRAMHKAPPMALSEELMASAQKWANHLLALGKLEHSSTGNGENVFFMSSSSGLKLTGKEAVNSWYNEVKDYNFSRPGFQGNTGHFTQVVWKASTELGVGMATDGKEAFVVGQYHPAGNISNPGFFEDNVFPKE</sequence>
<dbReference type="AlphaFoldDB" id="A0A8C5D8P8"/>
<dbReference type="Pfam" id="PF00188">
    <property type="entry name" value="CAP"/>
    <property type="match status" value="1"/>
</dbReference>
<dbReference type="SMART" id="SM00198">
    <property type="entry name" value="SCP"/>
    <property type="match status" value="1"/>
</dbReference>
<dbReference type="InterPro" id="IPR001283">
    <property type="entry name" value="CRISP-related"/>
</dbReference>
<dbReference type="Proteomes" id="UP000694680">
    <property type="component" value="Chromosome 9"/>
</dbReference>
<dbReference type="PANTHER" id="PTHR10334">
    <property type="entry name" value="CYSTEINE-RICH SECRETORY PROTEIN-RELATED"/>
    <property type="match status" value="1"/>
</dbReference>
<reference evidence="2" key="3">
    <citation type="submission" date="2025-09" db="UniProtKB">
        <authorList>
            <consortium name="Ensembl"/>
        </authorList>
    </citation>
    <scope>IDENTIFICATION</scope>
</reference>
<dbReference type="CDD" id="cd05382">
    <property type="entry name" value="CAP_GAPR1-like"/>
    <property type="match status" value="1"/>
</dbReference>
<dbReference type="GeneID" id="114469963"/>
<name>A0A8C5D8P8_GOUWI</name>
<accession>A0A8C5D8P8</accession>
<evidence type="ECO:0000313" key="3">
    <source>
        <dbReference type="Proteomes" id="UP000694680"/>
    </source>
</evidence>
<protein>
    <submittedName>
        <fullName evidence="2">Golgi-associated plant pathogenesis-related protein 1-like</fullName>
    </submittedName>
</protein>